<reference evidence="3" key="4">
    <citation type="journal article" date="2008" name="Nucleic Acids Res.">
        <title>The rice annotation project database (RAP-DB): 2008 update.</title>
        <authorList>
            <consortium name="The rice annotation project (RAP)"/>
        </authorList>
    </citation>
    <scope>GENOME REANNOTATION</scope>
    <source>
        <strain evidence="3">cv. Nipponbare</strain>
    </source>
</reference>
<reference evidence="1" key="1">
    <citation type="submission" date="2001-08" db="EMBL/GenBank/DDBJ databases">
        <title>Oryza sativa nipponbare(GA3) genomic DNA, chromosome 2, BAC clone:OJ1148_D05.</title>
        <authorList>
            <person name="Sasaki T."/>
            <person name="Matsumoto T."/>
            <person name="Yamamoto K."/>
        </authorList>
    </citation>
    <scope>NUCLEOTIDE SEQUENCE</scope>
</reference>
<name>Q6Z8A2_ORYSJ</name>
<dbReference type="EMBL" id="AP004118">
    <property type="protein sequence ID" value="BAD07697.1"/>
    <property type="molecule type" value="Genomic_DNA"/>
</dbReference>
<organism evidence="2 3">
    <name type="scientific">Oryza sativa subsp. japonica</name>
    <name type="common">Rice</name>
    <dbReference type="NCBI Taxonomy" id="39947"/>
    <lineage>
        <taxon>Eukaryota</taxon>
        <taxon>Viridiplantae</taxon>
        <taxon>Streptophyta</taxon>
        <taxon>Embryophyta</taxon>
        <taxon>Tracheophyta</taxon>
        <taxon>Spermatophyta</taxon>
        <taxon>Magnoliopsida</taxon>
        <taxon>Liliopsida</taxon>
        <taxon>Poales</taxon>
        <taxon>Poaceae</taxon>
        <taxon>BOP clade</taxon>
        <taxon>Oryzoideae</taxon>
        <taxon>Oryzeae</taxon>
        <taxon>Oryzinae</taxon>
        <taxon>Oryza</taxon>
        <taxon>Oryza sativa</taxon>
    </lineage>
</organism>
<reference evidence="3" key="3">
    <citation type="journal article" date="2005" name="Nature">
        <title>The map-based sequence of the rice genome.</title>
        <authorList>
            <consortium name="International rice genome sequencing project (IRGSP)"/>
            <person name="Matsumoto T."/>
            <person name="Wu J."/>
            <person name="Kanamori H."/>
            <person name="Katayose Y."/>
            <person name="Fujisawa M."/>
            <person name="Namiki N."/>
            <person name="Mizuno H."/>
            <person name="Yamamoto K."/>
            <person name="Antonio B.A."/>
            <person name="Baba T."/>
            <person name="Sakata K."/>
            <person name="Nagamura Y."/>
            <person name="Aoki H."/>
            <person name="Arikawa K."/>
            <person name="Arita K."/>
            <person name="Bito T."/>
            <person name="Chiden Y."/>
            <person name="Fujitsuka N."/>
            <person name="Fukunaka R."/>
            <person name="Hamada M."/>
            <person name="Harada C."/>
            <person name="Hayashi A."/>
            <person name="Hijishita S."/>
            <person name="Honda M."/>
            <person name="Hosokawa S."/>
            <person name="Ichikawa Y."/>
            <person name="Idonuma A."/>
            <person name="Iijima M."/>
            <person name="Ikeda M."/>
            <person name="Ikeno M."/>
            <person name="Ito K."/>
            <person name="Ito S."/>
            <person name="Ito T."/>
            <person name="Ito Y."/>
            <person name="Ito Y."/>
            <person name="Iwabuchi A."/>
            <person name="Kamiya K."/>
            <person name="Karasawa W."/>
            <person name="Kurita K."/>
            <person name="Katagiri S."/>
            <person name="Kikuta A."/>
            <person name="Kobayashi H."/>
            <person name="Kobayashi N."/>
            <person name="Machita K."/>
            <person name="Maehara T."/>
            <person name="Masukawa M."/>
            <person name="Mizubayashi T."/>
            <person name="Mukai Y."/>
            <person name="Nagasaki H."/>
            <person name="Nagata Y."/>
            <person name="Naito S."/>
            <person name="Nakashima M."/>
            <person name="Nakama Y."/>
            <person name="Nakamichi Y."/>
            <person name="Nakamura M."/>
            <person name="Meguro A."/>
            <person name="Negishi M."/>
            <person name="Ohta I."/>
            <person name="Ohta T."/>
            <person name="Okamoto M."/>
            <person name="Ono N."/>
            <person name="Saji S."/>
            <person name="Sakaguchi M."/>
            <person name="Sakai K."/>
            <person name="Shibata M."/>
            <person name="Shimokawa T."/>
            <person name="Song J."/>
            <person name="Takazaki Y."/>
            <person name="Terasawa K."/>
            <person name="Tsugane M."/>
            <person name="Tsuji K."/>
            <person name="Ueda S."/>
            <person name="Waki K."/>
            <person name="Yamagata H."/>
            <person name="Yamamoto M."/>
            <person name="Yamamoto S."/>
            <person name="Yamane H."/>
            <person name="Yoshiki S."/>
            <person name="Yoshihara R."/>
            <person name="Yukawa K."/>
            <person name="Zhong H."/>
            <person name="Yano M."/>
            <person name="Yuan Q."/>
            <person name="Ouyang S."/>
            <person name="Liu J."/>
            <person name="Jones K.M."/>
            <person name="Gansberger K."/>
            <person name="Moffat K."/>
            <person name="Hill J."/>
            <person name="Bera J."/>
            <person name="Fadrosh D."/>
            <person name="Jin S."/>
            <person name="Johri S."/>
            <person name="Kim M."/>
            <person name="Overton L."/>
            <person name="Reardon M."/>
            <person name="Tsitrin T."/>
            <person name="Vuong H."/>
            <person name="Weaver B."/>
            <person name="Ciecko A."/>
            <person name="Tallon L."/>
            <person name="Jackson J."/>
            <person name="Pai G."/>
            <person name="Aken S.V."/>
            <person name="Utterback T."/>
            <person name="Reidmuller S."/>
            <person name="Feldblyum T."/>
            <person name="Hsiao J."/>
            <person name="Zismann V."/>
            <person name="Iobst S."/>
            <person name="de Vazeille A.R."/>
            <person name="Buell C.R."/>
            <person name="Ying K."/>
            <person name="Li Y."/>
            <person name="Lu T."/>
            <person name="Huang Y."/>
            <person name="Zhao Q."/>
            <person name="Feng Q."/>
            <person name="Zhang L."/>
            <person name="Zhu J."/>
            <person name="Weng Q."/>
            <person name="Mu J."/>
            <person name="Lu Y."/>
            <person name="Fan D."/>
            <person name="Liu Y."/>
            <person name="Guan J."/>
            <person name="Zhang Y."/>
            <person name="Yu S."/>
            <person name="Liu X."/>
            <person name="Zhang Y."/>
            <person name="Hong G."/>
            <person name="Han B."/>
            <person name="Choisne N."/>
            <person name="Demange N."/>
            <person name="Orjeda G."/>
            <person name="Samain S."/>
            <person name="Cattolico L."/>
            <person name="Pelletier E."/>
            <person name="Couloux A."/>
            <person name="Segurens B."/>
            <person name="Wincker P."/>
            <person name="D'Hont A."/>
            <person name="Scarpelli C."/>
            <person name="Weissenbach J."/>
            <person name="Salanoubat M."/>
            <person name="Quetier F."/>
            <person name="Yu Y."/>
            <person name="Kim H.R."/>
            <person name="Rambo T."/>
            <person name="Currie J."/>
            <person name="Collura K."/>
            <person name="Luo M."/>
            <person name="Yang T."/>
            <person name="Ammiraju J.S.S."/>
            <person name="Engler F."/>
            <person name="Soderlund C."/>
            <person name="Wing R.A."/>
            <person name="Palmer L.E."/>
            <person name="de la Bastide M."/>
            <person name="Spiegel L."/>
            <person name="Nascimento L."/>
            <person name="Zutavern T."/>
            <person name="O'Shaughnessy A."/>
            <person name="Dike S."/>
            <person name="Dedhia N."/>
            <person name="Preston R."/>
            <person name="Balija V."/>
            <person name="McCombie W.R."/>
            <person name="Chow T."/>
            <person name="Chen H."/>
            <person name="Chung M."/>
            <person name="Chen C."/>
            <person name="Shaw J."/>
            <person name="Wu H."/>
            <person name="Hsiao K."/>
            <person name="Chao Y."/>
            <person name="Chu M."/>
            <person name="Cheng C."/>
            <person name="Hour A."/>
            <person name="Lee P."/>
            <person name="Lin S."/>
            <person name="Lin Y."/>
            <person name="Liou J."/>
            <person name="Liu S."/>
            <person name="Hsing Y."/>
            <person name="Raghuvanshi S."/>
            <person name="Mohanty A."/>
            <person name="Bharti A.K."/>
            <person name="Gaur A."/>
            <person name="Gupta V."/>
            <person name="Kumar D."/>
            <person name="Ravi V."/>
            <person name="Vij S."/>
            <person name="Kapur A."/>
            <person name="Khurana P."/>
            <person name="Khurana P."/>
            <person name="Khurana J.P."/>
            <person name="Tyagi A.K."/>
            <person name="Gaikwad K."/>
            <person name="Singh A."/>
            <person name="Dalal V."/>
            <person name="Srivastava S."/>
            <person name="Dixit A."/>
            <person name="Pal A.K."/>
            <person name="Ghazi I.A."/>
            <person name="Yadav M."/>
            <person name="Pandit A."/>
            <person name="Bhargava A."/>
            <person name="Sureshbabu K."/>
            <person name="Batra K."/>
            <person name="Sharma T.R."/>
            <person name="Mohapatra T."/>
            <person name="Singh N.K."/>
            <person name="Messing J."/>
            <person name="Nelson A.B."/>
            <person name="Fuks G."/>
            <person name="Kavchok S."/>
            <person name="Keizer G."/>
            <person name="Linton E."/>
            <person name="Llaca V."/>
            <person name="Song R."/>
            <person name="Tanyolac B."/>
            <person name="Young S."/>
            <person name="Ho-Il K."/>
            <person name="Hahn J.H."/>
            <person name="Sangsakoo G."/>
            <person name="Vanavichit A."/>
            <person name="de Mattos Luiz.A.T."/>
            <person name="Zimmer P.D."/>
            <person name="Malone G."/>
            <person name="Dellagostin O."/>
            <person name="de Oliveira A.C."/>
            <person name="Bevan M."/>
            <person name="Bancroft I."/>
            <person name="Minx P."/>
            <person name="Cordum H."/>
            <person name="Wilson R."/>
            <person name="Cheng Z."/>
            <person name="Jin W."/>
            <person name="Jiang J."/>
            <person name="Leong S.A."/>
            <person name="Iwama H."/>
            <person name="Gojobori T."/>
            <person name="Itoh T."/>
            <person name="Niimura Y."/>
            <person name="Fujii Y."/>
            <person name="Habara T."/>
            <person name="Sakai H."/>
            <person name="Sato Y."/>
            <person name="Wilson G."/>
            <person name="Kumar K."/>
            <person name="McCouch S."/>
            <person name="Juretic N."/>
            <person name="Hoen D."/>
            <person name="Wright S."/>
            <person name="Bruskiewich R."/>
            <person name="Bureau T."/>
            <person name="Miyao A."/>
            <person name="Hirochika H."/>
            <person name="Nishikawa T."/>
            <person name="Kadowaki K."/>
            <person name="Sugiura M."/>
            <person name="Burr B."/>
            <person name="Sasaki T."/>
        </authorList>
    </citation>
    <scope>NUCLEOTIDE SEQUENCE [LARGE SCALE GENOMIC DNA]</scope>
    <source>
        <strain evidence="3">cv. Nipponbare</strain>
    </source>
</reference>
<reference evidence="2" key="2">
    <citation type="submission" date="2002-02" db="EMBL/GenBank/DDBJ databases">
        <title>Oryza sativa nipponbare(GA3) genomic DNA, chromosome 2, PAC clone:P0017H11.</title>
        <authorList>
            <person name="Sasaki T."/>
            <person name="Matsumoto T."/>
            <person name="Yamamoto K."/>
        </authorList>
    </citation>
    <scope>NUCLEOTIDE SEQUENCE</scope>
</reference>
<proteinExistence type="predicted"/>
<evidence type="ECO:0000313" key="3">
    <source>
        <dbReference type="Proteomes" id="UP000000763"/>
    </source>
</evidence>
<accession>Q6Z8A2</accession>
<evidence type="ECO:0000313" key="1">
    <source>
        <dbReference type="EMBL" id="BAD07697.1"/>
    </source>
</evidence>
<dbReference type="AlphaFoldDB" id="Q6Z8A2"/>
<protein>
    <submittedName>
        <fullName evidence="2">Uncharacterized protein</fullName>
    </submittedName>
</protein>
<sequence length="122" mass="13272">MPARVVDWWTDDSRLCEARTRGPGLTAPVFAWLQPYGTTRHRVRRTRTYTPLLVAYYSRGLTSGRGAVSTTAWPSVVVVLARVADNLHESGGVGTVPAVILDEGRCPVHRAAHGDSAIFKSA</sequence>
<gene>
    <name evidence="1" type="ORF">OJ1148_D05.21</name>
    <name evidence="2" type="ORF">P0017H11.9</name>
</gene>
<evidence type="ECO:0000313" key="2">
    <source>
        <dbReference type="EMBL" id="BAD07897.1"/>
    </source>
</evidence>
<dbReference type="Proteomes" id="UP000000763">
    <property type="component" value="Chromosome 2"/>
</dbReference>
<dbReference type="EMBL" id="AP004786">
    <property type="protein sequence ID" value="BAD07897.1"/>
    <property type="molecule type" value="Genomic_DNA"/>
</dbReference>